<proteinExistence type="predicted"/>
<evidence type="ECO:0000313" key="2">
    <source>
        <dbReference type="Proteomes" id="UP001062846"/>
    </source>
</evidence>
<evidence type="ECO:0000313" key="1">
    <source>
        <dbReference type="EMBL" id="KAI8545396.1"/>
    </source>
</evidence>
<dbReference type="Proteomes" id="UP001062846">
    <property type="component" value="Chromosome 7"/>
</dbReference>
<dbReference type="EMBL" id="CM046394">
    <property type="protein sequence ID" value="KAI8545396.1"/>
    <property type="molecule type" value="Genomic_DNA"/>
</dbReference>
<gene>
    <name evidence="1" type="ORF">RHMOL_Rhmol07G0036400</name>
</gene>
<accession>A0ACC0MWK7</accession>
<keyword evidence="2" id="KW-1185">Reference proteome</keyword>
<comment type="caution">
    <text evidence="1">The sequence shown here is derived from an EMBL/GenBank/DDBJ whole genome shotgun (WGS) entry which is preliminary data.</text>
</comment>
<reference evidence="1" key="1">
    <citation type="submission" date="2022-02" db="EMBL/GenBank/DDBJ databases">
        <title>Plant Genome Project.</title>
        <authorList>
            <person name="Zhang R.-G."/>
        </authorList>
    </citation>
    <scope>NUCLEOTIDE SEQUENCE</scope>
    <source>
        <strain evidence="1">AT1</strain>
    </source>
</reference>
<protein>
    <submittedName>
        <fullName evidence="1">Uncharacterized protein</fullName>
    </submittedName>
</protein>
<name>A0ACC0MWK7_RHOML</name>
<organism evidence="1 2">
    <name type="scientific">Rhododendron molle</name>
    <name type="common">Chinese azalea</name>
    <name type="synonym">Azalea mollis</name>
    <dbReference type="NCBI Taxonomy" id="49168"/>
    <lineage>
        <taxon>Eukaryota</taxon>
        <taxon>Viridiplantae</taxon>
        <taxon>Streptophyta</taxon>
        <taxon>Embryophyta</taxon>
        <taxon>Tracheophyta</taxon>
        <taxon>Spermatophyta</taxon>
        <taxon>Magnoliopsida</taxon>
        <taxon>eudicotyledons</taxon>
        <taxon>Gunneridae</taxon>
        <taxon>Pentapetalae</taxon>
        <taxon>asterids</taxon>
        <taxon>Ericales</taxon>
        <taxon>Ericaceae</taxon>
        <taxon>Ericoideae</taxon>
        <taxon>Rhodoreae</taxon>
        <taxon>Rhododendron</taxon>
    </lineage>
</organism>
<sequence>MSALSWKIRRCTDVSLHLWEAIMLIFEMFDAIHDPPPLKVLPIESKFSSFLQFQNECTLLVRQKMNQHYHDATEAWPSLQVMLRLAVYFSKCWMSSTSYEGTCDRK</sequence>